<feature type="region of interest" description="Disordered" evidence="9">
    <location>
        <begin position="649"/>
        <end position="692"/>
    </location>
</feature>
<dbReference type="SMART" id="SM00906">
    <property type="entry name" value="Fungal_trans"/>
    <property type="match status" value="1"/>
</dbReference>
<feature type="compositionally biased region" description="Polar residues" evidence="9">
    <location>
        <begin position="239"/>
        <end position="249"/>
    </location>
</feature>
<keyword evidence="7" id="KW-0539">Nucleus</keyword>
<feature type="region of interest" description="Disordered" evidence="9">
    <location>
        <begin position="224"/>
        <end position="342"/>
    </location>
</feature>
<keyword evidence="2" id="KW-0862">Zinc</keyword>
<dbReference type="OrthoDB" id="5365785at2759"/>
<evidence type="ECO:0000256" key="5">
    <source>
        <dbReference type="ARBA" id="ARBA00023159"/>
    </source>
</evidence>
<evidence type="ECO:0000313" key="11">
    <source>
        <dbReference type="EMBL" id="TVY57257.1"/>
    </source>
</evidence>
<dbReference type="GO" id="GO:0006351">
    <property type="term" value="P:DNA-templated transcription"/>
    <property type="evidence" value="ECO:0007669"/>
    <property type="project" value="InterPro"/>
</dbReference>
<dbReference type="SMART" id="SM00066">
    <property type="entry name" value="GAL4"/>
    <property type="match status" value="1"/>
</dbReference>
<feature type="region of interest" description="Disordered" evidence="9">
    <location>
        <begin position="23"/>
        <end position="42"/>
    </location>
</feature>
<evidence type="ECO:0000256" key="4">
    <source>
        <dbReference type="ARBA" id="ARBA00023125"/>
    </source>
</evidence>
<dbReference type="Gene3D" id="4.10.240.10">
    <property type="entry name" value="Zn(2)-C6 fungal-type DNA-binding domain"/>
    <property type="match status" value="1"/>
</dbReference>
<dbReference type="Proteomes" id="UP000481288">
    <property type="component" value="Unassembled WGS sequence"/>
</dbReference>
<keyword evidence="6" id="KW-0804">Transcription</keyword>
<evidence type="ECO:0000256" key="1">
    <source>
        <dbReference type="ARBA" id="ARBA00022723"/>
    </source>
</evidence>
<feature type="compositionally biased region" description="Polar residues" evidence="9">
    <location>
        <begin position="264"/>
        <end position="300"/>
    </location>
</feature>
<gene>
    <name evidence="11" type="primary">xlr1</name>
    <name evidence="11" type="ORF">LCER1_G002817</name>
</gene>
<evidence type="ECO:0000256" key="9">
    <source>
        <dbReference type="SAM" id="MobiDB-lite"/>
    </source>
</evidence>
<proteinExistence type="inferred from homology"/>
<dbReference type="PROSITE" id="PS50048">
    <property type="entry name" value="ZN2_CY6_FUNGAL_2"/>
    <property type="match status" value="1"/>
</dbReference>
<dbReference type="AlphaFoldDB" id="A0A7D8YWH3"/>
<dbReference type="GO" id="GO:0008270">
    <property type="term" value="F:zinc ion binding"/>
    <property type="evidence" value="ECO:0007669"/>
    <property type="project" value="InterPro"/>
</dbReference>
<feature type="region of interest" description="Disordered" evidence="9">
    <location>
        <begin position="144"/>
        <end position="177"/>
    </location>
</feature>
<organism evidence="11 12">
    <name type="scientific">Lachnellula cervina</name>
    <dbReference type="NCBI Taxonomy" id="1316786"/>
    <lineage>
        <taxon>Eukaryota</taxon>
        <taxon>Fungi</taxon>
        <taxon>Dikarya</taxon>
        <taxon>Ascomycota</taxon>
        <taxon>Pezizomycotina</taxon>
        <taxon>Leotiomycetes</taxon>
        <taxon>Helotiales</taxon>
        <taxon>Lachnaceae</taxon>
        <taxon>Lachnellula</taxon>
    </lineage>
</organism>
<dbReference type="Pfam" id="PF04082">
    <property type="entry name" value="Fungal_trans"/>
    <property type="match status" value="1"/>
</dbReference>
<dbReference type="InterPro" id="IPR051439">
    <property type="entry name" value="XlnR/Xlr1"/>
</dbReference>
<name>A0A7D8YWH3_9HELO</name>
<sequence>IIADPAITIGCTLVSLSTLHTKGPADGQGDKQQGAAYPGPYQPRSVIDAPTAHLKAVLLRTSLTVQIPNNLKPHQCFFFEVELQSFFEMLSNPLHRFSAYNALPSSGMLSNGHVPSNHMHSGLDTLAHGSQYALQQLQQHVDHQNSQVHRNHNSKHRQHPYGHGPTNGRSNGAGVSGPIRRRISRACDQCNQLRTKCDGQAPCAHCVEFGLGCEYIRERKKRGKASRKDLAQQAAAAASNGQKSPTGRSSGERSPTESRHESGGSATTSLANDNNEFKRPQTQRSLSLNTTGLDNGSTRETTLKGRLRTGSLESLTEMPHGRQPHLASRAEADQIESPASLNMSGYSSMHGYRPAINSHLMNSNGGNFSAGQGSLPGYTDLQYAIQTQSPTHYPGNTPGPFRLGESPLPGFPMGSDAASPGGWMSLPSPSNQYQQHVTQNFNTPLRYPVLQPLVPHLGNIIPLSLACDLLDLYFASSSSALMHPTSPYVLGYVFRKHSILHPTKPRQCTPALLASMLWVVAQTSDAAFLTAPPSSRGKICQRLLELTVGLLKPLIHSSSDGESSPNFSNTVINGVALGGLGVGMPGSMNSDSLTGETGAFGATGTLDDVVTYIHLATVVSASEYKGASLRWWNAAWSLARELKLGRELPQSSPATMSQSTGTLSPQQPAAGVNDVDADGEADDDVPHGAITEEEREERRRVWWLAYTVDRHLALCYNRPLFLLDIECDGLLQPMDDTLWQAGEFYTGDSSIHITSPSGTPRIRRRGPNFECTGHSIYGYFLPLMTILGEIVDLYHAKNHPRFGIGFRSAQEWDDHASEIARQLEAYGQSLKDFETRNLSTPIEEAEKPMEGIDTHTDHAEIGTPSVHSIKTTSSAHISEADIQTRIVVAYGTHVMHVLHILLTGKWDPISLLDDNDLWISSQGFINATGHAVSAAEAIDNILEYDPGLEFMPFFFGVYLLQGSFLLLLIADKLQVEASPSVIKACETIVRAHEACVVTLSTEYQRNFRKVMRSALAQVRGRVPEDFGEQQLRRREVLALYRWTGDGTGLAL</sequence>
<evidence type="ECO:0000313" key="12">
    <source>
        <dbReference type="Proteomes" id="UP000481288"/>
    </source>
</evidence>
<keyword evidence="4" id="KW-0238">DNA-binding</keyword>
<evidence type="ECO:0000259" key="10">
    <source>
        <dbReference type="PROSITE" id="PS50048"/>
    </source>
</evidence>
<feature type="domain" description="Zn(2)-C6 fungal-type" evidence="10">
    <location>
        <begin position="186"/>
        <end position="215"/>
    </location>
</feature>
<feature type="compositionally biased region" description="Basic and acidic residues" evidence="9">
    <location>
        <begin position="250"/>
        <end position="262"/>
    </location>
</feature>
<keyword evidence="3" id="KW-0805">Transcription regulation</keyword>
<dbReference type="InterPro" id="IPR036864">
    <property type="entry name" value="Zn2-C6_fun-type_DNA-bd_sf"/>
</dbReference>
<protein>
    <submittedName>
        <fullName evidence="11">Xylanolytic transcriptional activator xlnR-like protein</fullName>
    </submittedName>
</protein>
<keyword evidence="1" id="KW-0479">Metal-binding</keyword>
<keyword evidence="12" id="KW-1185">Reference proteome</keyword>
<dbReference type="CDD" id="cd12148">
    <property type="entry name" value="fungal_TF_MHR"/>
    <property type="match status" value="1"/>
</dbReference>
<evidence type="ECO:0000256" key="8">
    <source>
        <dbReference type="ARBA" id="ARBA00037990"/>
    </source>
</evidence>
<feature type="compositionally biased region" description="Basic residues" evidence="9">
    <location>
        <begin position="149"/>
        <end position="160"/>
    </location>
</feature>
<dbReference type="PANTHER" id="PTHR47663:SF1">
    <property type="entry name" value="XYLANOLYTIC TRANSCRIPTIONAL ACTIVATOR XLNR-RELATED"/>
    <property type="match status" value="1"/>
</dbReference>
<comment type="similarity">
    <text evidence="8">Belongs to the xlnR/xlr1 family.</text>
</comment>
<dbReference type="EMBL" id="QGMG01000104">
    <property type="protein sequence ID" value="TVY57257.1"/>
    <property type="molecule type" value="Genomic_DNA"/>
</dbReference>
<dbReference type="SUPFAM" id="SSF57701">
    <property type="entry name" value="Zn2/Cys6 DNA-binding domain"/>
    <property type="match status" value="1"/>
</dbReference>
<keyword evidence="5" id="KW-0010">Activator</keyword>
<evidence type="ECO:0000256" key="2">
    <source>
        <dbReference type="ARBA" id="ARBA00022833"/>
    </source>
</evidence>
<accession>A0A7D8YWH3</accession>
<evidence type="ECO:0000256" key="6">
    <source>
        <dbReference type="ARBA" id="ARBA00023163"/>
    </source>
</evidence>
<dbReference type="GO" id="GO:0000981">
    <property type="term" value="F:DNA-binding transcription factor activity, RNA polymerase II-specific"/>
    <property type="evidence" value="ECO:0007669"/>
    <property type="project" value="InterPro"/>
</dbReference>
<reference evidence="11 12" key="1">
    <citation type="submission" date="2018-05" db="EMBL/GenBank/DDBJ databases">
        <title>Whole genome sequencing for identification of molecular markers to develop diagnostic detection tools for the regulated plant pathogen Lachnellula willkommii.</title>
        <authorList>
            <person name="Giroux E."/>
            <person name="Bilodeau G."/>
        </authorList>
    </citation>
    <scope>NUCLEOTIDE SEQUENCE [LARGE SCALE GENOMIC DNA]</scope>
    <source>
        <strain evidence="11 12">CBS 625.97</strain>
    </source>
</reference>
<comment type="caution">
    <text evidence="11">The sequence shown here is derived from an EMBL/GenBank/DDBJ whole genome shotgun (WGS) entry which is preliminary data.</text>
</comment>
<dbReference type="CDD" id="cd00067">
    <property type="entry name" value="GAL4"/>
    <property type="match status" value="1"/>
</dbReference>
<evidence type="ECO:0000256" key="3">
    <source>
        <dbReference type="ARBA" id="ARBA00023015"/>
    </source>
</evidence>
<dbReference type="GO" id="GO:0003677">
    <property type="term" value="F:DNA binding"/>
    <property type="evidence" value="ECO:0007669"/>
    <property type="project" value="UniProtKB-KW"/>
</dbReference>
<dbReference type="FunFam" id="4.10.240.10:FF:000004">
    <property type="entry name" value="Xylanolytic transcriptional activator XlnR"/>
    <property type="match status" value="1"/>
</dbReference>
<evidence type="ECO:0000256" key="7">
    <source>
        <dbReference type="ARBA" id="ARBA00023242"/>
    </source>
</evidence>
<feature type="compositionally biased region" description="Polar residues" evidence="9">
    <location>
        <begin position="649"/>
        <end position="667"/>
    </location>
</feature>
<dbReference type="InterPro" id="IPR001138">
    <property type="entry name" value="Zn2Cys6_DnaBD"/>
</dbReference>
<dbReference type="PANTHER" id="PTHR47663">
    <property type="entry name" value="XYLANOLYTIC TRANSCRIPTIONAL ACTIVATOR XLNR-RELATED"/>
    <property type="match status" value="1"/>
</dbReference>
<dbReference type="Pfam" id="PF00172">
    <property type="entry name" value="Zn_clus"/>
    <property type="match status" value="1"/>
</dbReference>
<feature type="non-terminal residue" evidence="11">
    <location>
        <position position="1"/>
    </location>
</feature>
<dbReference type="InterPro" id="IPR007219">
    <property type="entry name" value="XnlR_reg_dom"/>
</dbReference>